<feature type="transmembrane region" description="Helical" evidence="3">
    <location>
        <begin position="52"/>
        <end position="70"/>
    </location>
</feature>
<name>A0A7K1FRK1_9ACTN</name>
<dbReference type="PANTHER" id="PTHR21666:SF289">
    <property type="entry name" value="L-ALA--D-GLU ENDOPEPTIDASE"/>
    <property type="match status" value="1"/>
</dbReference>
<dbReference type="InterPro" id="IPR016047">
    <property type="entry name" value="M23ase_b-sheet_dom"/>
</dbReference>
<feature type="compositionally biased region" description="Low complexity" evidence="2">
    <location>
        <begin position="73"/>
        <end position="90"/>
    </location>
</feature>
<comment type="caution">
    <text evidence="5">The sequence shown here is derived from an EMBL/GenBank/DDBJ whole genome shotgun (WGS) entry which is preliminary data.</text>
</comment>
<feature type="region of interest" description="Disordered" evidence="2">
    <location>
        <begin position="1"/>
        <end position="21"/>
    </location>
</feature>
<reference evidence="5 6" key="1">
    <citation type="submission" date="2019-11" db="EMBL/GenBank/DDBJ databases">
        <authorList>
            <person name="Jiang L.-Q."/>
        </authorList>
    </citation>
    <scope>NUCLEOTIDE SEQUENCE [LARGE SCALE GENOMIC DNA]</scope>
    <source>
        <strain evidence="5 6">YIM 132087</strain>
    </source>
</reference>
<dbReference type="AlphaFoldDB" id="A0A7K1FRK1"/>
<evidence type="ECO:0000256" key="2">
    <source>
        <dbReference type="SAM" id="MobiDB-lite"/>
    </source>
</evidence>
<dbReference type="PANTHER" id="PTHR21666">
    <property type="entry name" value="PEPTIDASE-RELATED"/>
    <property type="match status" value="1"/>
</dbReference>
<keyword evidence="3" id="KW-0472">Membrane</keyword>
<dbReference type="Pfam" id="PF01551">
    <property type="entry name" value="Peptidase_M23"/>
    <property type="match status" value="1"/>
</dbReference>
<evidence type="ECO:0000313" key="6">
    <source>
        <dbReference type="Proteomes" id="UP000460221"/>
    </source>
</evidence>
<dbReference type="EMBL" id="WLYK01000011">
    <property type="protein sequence ID" value="MTD16700.1"/>
    <property type="molecule type" value="Genomic_DNA"/>
</dbReference>
<evidence type="ECO:0000313" key="5">
    <source>
        <dbReference type="EMBL" id="MTD16700.1"/>
    </source>
</evidence>
<feature type="domain" description="M23ase beta-sheet core" evidence="4">
    <location>
        <begin position="141"/>
        <end position="236"/>
    </location>
</feature>
<protein>
    <submittedName>
        <fullName evidence="5">Peptidoglycan DD-metalloendopeptidase family protein</fullName>
    </submittedName>
</protein>
<dbReference type="CDD" id="cd12797">
    <property type="entry name" value="M23_peptidase"/>
    <property type="match status" value="1"/>
</dbReference>
<dbReference type="SUPFAM" id="SSF51261">
    <property type="entry name" value="Duplicated hybrid motif"/>
    <property type="match status" value="1"/>
</dbReference>
<dbReference type="GO" id="GO:0004222">
    <property type="term" value="F:metalloendopeptidase activity"/>
    <property type="evidence" value="ECO:0007669"/>
    <property type="project" value="TreeGrafter"/>
</dbReference>
<evidence type="ECO:0000256" key="1">
    <source>
        <dbReference type="ARBA" id="ARBA00022729"/>
    </source>
</evidence>
<keyword evidence="1" id="KW-0732">Signal</keyword>
<dbReference type="InterPro" id="IPR011055">
    <property type="entry name" value="Dup_hybrid_motif"/>
</dbReference>
<gene>
    <name evidence="5" type="ORF">GIS00_22445</name>
</gene>
<keyword evidence="6" id="KW-1185">Reference proteome</keyword>
<accession>A0A7K1FRK1</accession>
<evidence type="ECO:0000259" key="4">
    <source>
        <dbReference type="Pfam" id="PF01551"/>
    </source>
</evidence>
<dbReference type="Gene3D" id="2.70.70.10">
    <property type="entry name" value="Glucose Permease (Domain IIA)"/>
    <property type="match status" value="1"/>
</dbReference>
<dbReference type="InterPro" id="IPR050570">
    <property type="entry name" value="Cell_wall_metabolism_enzyme"/>
</dbReference>
<sequence>MARWRRPCRGRPLPDPPGGPSVRAVLSTLFTPSTARRTVVAATSAPRSDGRVLPRLLLLVLALTLVVPLATPSATAGASGGATTVGSSRGAGRDDPAVTSRASVDADLRSDPVPGVHRPPLAGPLSVLAPFDPPEHRYRPGHRGVDLGAPVAATVRASAAGRVVYAAPLAGRGVVSVEHASGLRTTYEPVTAAVRRGDRVDAGTVLGALEAGHARCAPATCLHWGARLPDGSYVDPMLLLAPPEVRLEPWDP</sequence>
<keyword evidence="3" id="KW-1133">Transmembrane helix</keyword>
<feature type="region of interest" description="Disordered" evidence="2">
    <location>
        <begin position="73"/>
        <end position="128"/>
    </location>
</feature>
<evidence type="ECO:0000256" key="3">
    <source>
        <dbReference type="SAM" id="Phobius"/>
    </source>
</evidence>
<organism evidence="5 6">
    <name type="scientific">Nakamurella alba</name>
    <dbReference type="NCBI Taxonomy" id="2665158"/>
    <lineage>
        <taxon>Bacteria</taxon>
        <taxon>Bacillati</taxon>
        <taxon>Actinomycetota</taxon>
        <taxon>Actinomycetes</taxon>
        <taxon>Nakamurellales</taxon>
        <taxon>Nakamurellaceae</taxon>
        <taxon>Nakamurella</taxon>
    </lineage>
</organism>
<keyword evidence="3" id="KW-0812">Transmembrane</keyword>
<proteinExistence type="predicted"/>
<dbReference type="Proteomes" id="UP000460221">
    <property type="component" value="Unassembled WGS sequence"/>
</dbReference>